<dbReference type="PANTHER" id="PTHR46104:SF1">
    <property type="entry name" value="GENE 9195-RELATED"/>
    <property type="match status" value="1"/>
</dbReference>
<name>A0A9D4DL79_DREPO</name>
<evidence type="ECO:0000313" key="3">
    <source>
        <dbReference type="Proteomes" id="UP000828390"/>
    </source>
</evidence>
<organism evidence="2 3">
    <name type="scientific">Dreissena polymorpha</name>
    <name type="common">Zebra mussel</name>
    <name type="synonym">Mytilus polymorpha</name>
    <dbReference type="NCBI Taxonomy" id="45954"/>
    <lineage>
        <taxon>Eukaryota</taxon>
        <taxon>Metazoa</taxon>
        <taxon>Spiralia</taxon>
        <taxon>Lophotrochozoa</taxon>
        <taxon>Mollusca</taxon>
        <taxon>Bivalvia</taxon>
        <taxon>Autobranchia</taxon>
        <taxon>Heteroconchia</taxon>
        <taxon>Euheterodonta</taxon>
        <taxon>Imparidentia</taxon>
        <taxon>Neoheterodontei</taxon>
        <taxon>Myida</taxon>
        <taxon>Dreissenoidea</taxon>
        <taxon>Dreissenidae</taxon>
        <taxon>Dreissena</taxon>
    </lineage>
</organism>
<reference evidence="2" key="2">
    <citation type="submission" date="2020-11" db="EMBL/GenBank/DDBJ databases">
        <authorList>
            <person name="McCartney M.A."/>
            <person name="Auch B."/>
            <person name="Kono T."/>
            <person name="Mallez S."/>
            <person name="Becker A."/>
            <person name="Gohl D.M."/>
            <person name="Silverstein K.A.T."/>
            <person name="Koren S."/>
            <person name="Bechman K.B."/>
            <person name="Herman A."/>
            <person name="Abrahante J.E."/>
            <person name="Garbe J."/>
        </authorList>
    </citation>
    <scope>NUCLEOTIDE SEQUENCE</scope>
    <source>
        <strain evidence="2">Duluth1</strain>
        <tissue evidence="2">Whole animal</tissue>
    </source>
</reference>
<proteinExistence type="predicted"/>
<feature type="signal peptide" evidence="1">
    <location>
        <begin position="1"/>
        <end position="26"/>
    </location>
</feature>
<gene>
    <name evidence="2" type="ORF">DPMN_185082</name>
</gene>
<dbReference type="Proteomes" id="UP000828390">
    <property type="component" value="Unassembled WGS sequence"/>
</dbReference>
<keyword evidence="3" id="KW-1185">Reference proteome</keyword>
<evidence type="ECO:0000256" key="1">
    <source>
        <dbReference type="SAM" id="SignalP"/>
    </source>
</evidence>
<evidence type="ECO:0008006" key="4">
    <source>
        <dbReference type="Google" id="ProtNLM"/>
    </source>
</evidence>
<dbReference type="SUPFAM" id="SSF57586">
    <property type="entry name" value="TNF receptor-like"/>
    <property type="match status" value="1"/>
</dbReference>
<dbReference type="AlphaFoldDB" id="A0A9D4DL79"/>
<keyword evidence="1" id="KW-0732">Signal</keyword>
<sequence>MLDIRDVGFQITWAAFLNLFSFFCNGSTILPNSPSAVCPIGNYCPEGSYEPTPCPSGTIATGTGNSNLTDCEPCKPGNYCTAISSQNGIAFY</sequence>
<reference evidence="2" key="1">
    <citation type="journal article" date="2019" name="bioRxiv">
        <title>The Genome of the Zebra Mussel, Dreissena polymorpha: A Resource for Invasive Species Research.</title>
        <authorList>
            <person name="McCartney M.A."/>
            <person name="Auch B."/>
            <person name="Kono T."/>
            <person name="Mallez S."/>
            <person name="Zhang Y."/>
            <person name="Obille A."/>
            <person name="Becker A."/>
            <person name="Abrahante J.E."/>
            <person name="Garbe J."/>
            <person name="Badalamenti J.P."/>
            <person name="Herman A."/>
            <person name="Mangelson H."/>
            <person name="Liachko I."/>
            <person name="Sullivan S."/>
            <person name="Sone E.D."/>
            <person name="Koren S."/>
            <person name="Silverstein K.A.T."/>
            <person name="Beckman K.B."/>
            <person name="Gohl D.M."/>
        </authorList>
    </citation>
    <scope>NUCLEOTIDE SEQUENCE</scope>
    <source>
        <strain evidence="2">Duluth1</strain>
        <tissue evidence="2">Whole animal</tissue>
    </source>
</reference>
<evidence type="ECO:0000313" key="2">
    <source>
        <dbReference type="EMBL" id="KAH3750555.1"/>
    </source>
</evidence>
<protein>
    <recommendedName>
        <fullName evidence="4">Tyrosine-protein kinase ephrin type A/B receptor-like domain-containing protein</fullName>
    </recommendedName>
</protein>
<comment type="caution">
    <text evidence="2">The sequence shown here is derived from an EMBL/GenBank/DDBJ whole genome shotgun (WGS) entry which is preliminary data.</text>
</comment>
<dbReference type="EMBL" id="JAIWYP010000010">
    <property type="protein sequence ID" value="KAH3750555.1"/>
    <property type="molecule type" value="Genomic_DNA"/>
</dbReference>
<accession>A0A9D4DL79</accession>
<feature type="chain" id="PRO_5038756828" description="Tyrosine-protein kinase ephrin type A/B receptor-like domain-containing protein" evidence="1">
    <location>
        <begin position="27"/>
        <end position="92"/>
    </location>
</feature>
<dbReference type="PANTHER" id="PTHR46104">
    <property type="entry name" value="GENE 9195-RELATED-RELATED"/>
    <property type="match status" value="1"/>
</dbReference>